<feature type="transmembrane region" description="Helical" evidence="7">
    <location>
        <begin position="184"/>
        <end position="203"/>
    </location>
</feature>
<keyword evidence="4 7" id="KW-1133">Transmembrane helix</keyword>
<evidence type="ECO:0000256" key="4">
    <source>
        <dbReference type="ARBA" id="ARBA00022989"/>
    </source>
</evidence>
<evidence type="ECO:0000313" key="9">
    <source>
        <dbReference type="EMBL" id="NIH54703.1"/>
    </source>
</evidence>
<dbReference type="InterPro" id="IPR000731">
    <property type="entry name" value="SSD"/>
</dbReference>
<dbReference type="PANTHER" id="PTHR33406:SF13">
    <property type="entry name" value="MEMBRANE PROTEIN YDFJ"/>
    <property type="match status" value="1"/>
</dbReference>
<feature type="region of interest" description="Disordered" evidence="6">
    <location>
        <begin position="719"/>
        <end position="746"/>
    </location>
</feature>
<feature type="transmembrane region" description="Helical" evidence="7">
    <location>
        <begin position="375"/>
        <end position="394"/>
    </location>
</feature>
<dbReference type="RefSeq" id="WP_167151211.1">
    <property type="nucleotide sequence ID" value="NZ_JAAMOX010000002.1"/>
</dbReference>
<feature type="transmembrane region" description="Helical" evidence="7">
    <location>
        <begin position="17"/>
        <end position="37"/>
    </location>
</feature>
<keyword evidence="2" id="KW-1003">Cell membrane</keyword>
<dbReference type="Proteomes" id="UP000541033">
    <property type="component" value="Unassembled WGS sequence"/>
</dbReference>
<reference evidence="9 10" key="1">
    <citation type="submission" date="2020-02" db="EMBL/GenBank/DDBJ databases">
        <title>Sequencing the genomes of 1000 actinobacteria strains.</title>
        <authorList>
            <person name="Klenk H.-P."/>
        </authorList>
    </citation>
    <scope>NUCLEOTIDE SEQUENCE [LARGE SCALE GENOMIC DNA]</scope>
    <source>
        <strain evidence="9 10">DSM 27960</strain>
    </source>
</reference>
<evidence type="ECO:0000259" key="8">
    <source>
        <dbReference type="PROSITE" id="PS50156"/>
    </source>
</evidence>
<feature type="transmembrane region" description="Helical" evidence="7">
    <location>
        <begin position="634"/>
        <end position="656"/>
    </location>
</feature>
<evidence type="ECO:0000256" key="2">
    <source>
        <dbReference type="ARBA" id="ARBA00022475"/>
    </source>
</evidence>
<evidence type="ECO:0000256" key="3">
    <source>
        <dbReference type="ARBA" id="ARBA00022692"/>
    </source>
</evidence>
<dbReference type="Pfam" id="PF03176">
    <property type="entry name" value="MMPL"/>
    <property type="match status" value="2"/>
</dbReference>
<gene>
    <name evidence="9" type="ORF">FHX76_002599</name>
</gene>
<dbReference type="Gene3D" id="1.20.1640.10">
    <property type="entry name" value="Multidrug efflux transporter AcrB transmembrane domain"/>
    <property type="match status" value="2"/>
</dbReference>
<evidence type="ECO:0000256" key="5">
    <source>
        <dbReference type="ARBA" id="ARBA00023136"/>
    </source>
</evidence>
<accession>A0A7X5R2Z3</accession>
<keyword evidence="3 7" id="KW-0812">Transmembrane</keyword>
<evidence type="ECO:0000256" key="6">
    <source>
        <dbReference type="SAM" id="MobiDB-lite"/>
    </source>
</evidence>
<feature type="transmembrane region" description="Helical" evidence="7">
    <location>
        <begin position="208"/>
        <end position="229"/>
    </location>
</feature>
<dbReference type="SUPFAM" id="SSF82866">
    <property type="entry name" value="Multidrug efflux transporter AcrB transmembrane domain"/>
    <property type="match status" value="2"/>
</dbReference>
<proteinExistence type="predicted"/>
<feature type="transmembrane region" description="Helical" evidence="7">
    <location>
        <begin position="310"/>
        <end position="330"/>
    </location>
</feature>
<sequence>MSTFLARLGRWSARHRLVVIGAWLLIFAGLIGAMIVGTNSGDVGEASESIPDSPASQALDRMNEEFPSAGDSGGAELQLVFAPDNQDVTNSATAAKISGILSDAAQLPGVEAVSDPFDSTRPYVSQDRNLAVATLSYGELTDQQQIDNYEAALDLQQDADASLGVELGGNLVPLGAPAPGPGEGVGVIVAFLVLILTFGSLLAAGVNLLIAVFGVGVSLVGVLALGSFMPIGENSIILAAMLGLAVGIDYSLFILSRFRNELRSGKSVEDAVARATGTAGTSVVFAGLTVIVALVALLVANLSFITEMGFAAAAAVAVSVLLSLTLLPALMRTLGTKALSGKQRRALAAGELWVEGAEQKRGLLRGWGSFVVKKPVVSILAGTLLLVVAALPLLSMKTAFSIPGGSDPSTTERAAYNLIVDEFGGIQSPLLVLAEGDDVRSHTAALAQDLADRDGVRMVLPAEYSADGTMARMTVIPEGSPIDQQTKDLVQQVRDDADAISGVHVEVTGETAIGIDQDAALMAALIKYLVVIVVISLLLLLVMFRSILIPLIATLGYLLSLGASFGASTAVFQWGWLDPVIAAPQGDPMLSLLPLLLVGVLFGLAMDYQVFLVSRMKEMHDRGMSPKQAIREGFARSAPVLVAAATIMTVVFAGFATGTFAIGASIAFGLMIGVMADAFIVRLVLMPALLSLLGESAWWLPRWLDRILPRVDSEGHALDAAEDEAAASDGSGGGQDAPSPRQLAGV</sequence>
<dbReference type="GO" id="GO:0005886">
    <property type="term" value="C:plasma membrane"/>
    <property type="evidence" value="ECO:0007669"/>
    <property type="project" value="UniProtKB-SubCell"/>
</dbReference>
<feature type="transmembrane region" description="Helical" evidence="7">
    <location>
        <begin position="551"/>
        <end position="572"/>
    </location>
</feature>
<feature type="transmembrane region" description="Helical" evidence="7">
    <location>
        <begin position="592"/>
        <end position="613"/>
    </location>
</feature>
<dbReference type="AlphaFoldDB" id="A0A7X5R2Z3"/>
<organism evidence="9 10">
    <name type="scientific">Lysinibacter cavernae</name>
    <dbReference type="NCBI Taxonomy" id="1640652"/>
    <lineage>
        <taxon>Bacteria</taxon>
        <taxon>Bacillati</taxon>
        <taxon>Actinomycetota</taxon>
        <taxon>Actinomycetes</taxon>
        <taxon>Micrococcales</taxon>
        <taxon>Microbacteriaceae</taxon>
        <taxon>Lysinibacter</taxon>
    </lineage>
</organism>
<dbReference type="EMBL" id="JAAMOX010000002">
    <property type="protein sequence ID" value="NIH54703.1"/>
    <property type="molecule type" value="Genomic_DNA"/>
</dbReference>
<dbReference type="PROSITE" id="PS50156">
    <property type="entry name" value="SSD"/>
    <property type="match status" value="1"/>
</dbReference>
<comment type="caution">
    <text evidence="9">The sequence shown here is derived from an EMBL/GenBank/DDBJ whole genome shotgun (WGS) entry which is preliminary data.</text>
</comment>
<evidence type="ECO:0000256" key="7">
    <source>
        <dbReference type="SAM" id="Phobius"/>
    </source>
</evidence>
<keyword evidence="5 7" id="KW-0472">Membrane</keyword>
<name>A0A7X5R2Z3_9MICO</name>
<feature type="transmembrane region" description="Helical" evidence="7">
    <location>
        <begin position="283"/>
        <end position="304"/>
    </location>
</feature>
<evidence type="ECO:0000256" key="1">
    <source>
        <dbReference type="ARBA" id="ARBA00004651"/>
    </source>
</evidence>
<dbReference type="InterPro" id="IPR004869">
    <property type="entry name" value="MMPL_dom"/>
</dbReference>
<comment type="subcellular location">
    <subcellularLocation>
        <location evidence="1">Cell membrane</location>
        <topology evidence="1">Multi-pass membrane protein</topology>
    </subcellularLocation>
</comment>
<protein>
    <submittedName>
        <fullName evidence="9">RND superfamily putative drug exporter</fullName>
    </submittedName>
</protein>
<feature type="transmembrane region" description="Helical" evidence="7">
    <location>
        <begin position="525"/>
        <end position="544"/>
    </location>
</feature>
<dbReference type="PANTHER" id="PTHR33406">
    <property type="entry name" value="MEMBRANE PROTEIN MJ1562-RELATED"/>
    <property type="match status" value="1"/>
</dbReference>
<dbReference type="InterPro" id="IPR050545">
    <property type="entry name" value="Mycobact_MmpL"/>
</dbReference>
<evidence type="ECO:0000313" key="10">
    <source>
        <dbReference type="Proteomes" id="UP000541033"/>
    </source>
</evidence>
<feature type="transmembrane region" description="Helical" evidence="7">
    <location>
        <begin position="235"/>
        <end position="255"/>
    </location>
</feature>
<feature type="domain" description="SSD" evidence="8">
    <location>
        <begin position="186"/>
        <end position="333"/>
    </location>
</feature>
<keyword evidence="10" id="KW-1185">Reference proteome</keyword>